<dbReference type="PANTHER" id="PTHR22872">
    <property type="entry name" value="BTK-BINDING PROTEIN-RELATED"/>
    <property type="match status" value="1"/>
</dbReference>
<keyword evidence="6" id="KW-1185">Reference proteome</keyword>
<proteinExistence type="predicted"/>
<dbReference type="STRING" id="650164.K5VW58"/>
<dbReference type="PROSITE" id="PS00626">
    <property type="entry name" value="RCC1_2"/>
    <property type="match status" value="1"/>
</dbReference>
<dbReference type="GeneID" id="18913405"/>
<feature type="compositionally biased region" description="Low complexity" evidence="3">
    <location>
        <begin position="342"/>
        <end position="356"/>
    </location>
</feature>
<protein>
    <recommendedName>
        <fullName evidence="4">BTB domain-containing protein</fullName>
    </recommendedName>
</protein>
<keyword evidence="1" id="KW-0677">Repeat</keyword>
<dbReference type="SUPFAM" id="SSF54695">
    <property type="entry name" value="POZ domain"/>
    <property type="match status" value="1"/>
</dbReference>
<feature type="region of interest" description="Disordered" evidence="3">
    <location>
        <begin position="1370"/>
        <end position="1396"/>
    </location>
</feature>
<gene>
    <name evidence="5" type="ORF">PHACADRAFT_213674</name>
</gene>
<feature type="repeat" description="RCC1" evidence="2">
    <location>
        <begin position="470"/>
        <end position="521"/>
    </location>
</feature>
<organism evidence="5 6">
    <name type="scientific">Phanerochaete carnosa (strain HHB-10118-sp)</name>
    <name type="common">White-rot fungus</name>
    <name type="synonym">Peniophora carnosa</name>
    <dbReference type="NCBI Taxonomy" id="650164"/>
    <lineage>
        <taxon>Eukaryota</taxon>
        <taxon>Fungi</taxon>
        <taxon>Dikarya</taxon>
        <taxon>Basidiomycota</taxon>
        <taxon>Agaricomycotina</taxon>
        <taxon>Agaricomycetes</taxon>
        <taxon>Polyporales</taxon>
        <taxon>Phanerochaetaceae</taxon>
        <taxon>Phanerochaete</taxon>
    </lineage>
</organism>
<dbReference type="PROSITE" id="PS50097">
    <property type="entry name" value="BTB"/>
    <property type="match status" value="1"/>
</dbReference>
<dbReference type="InterPro" id="IPR011333">
    <property type="entry name" value="SKP1/BTB/POZ_sf"/>
</dbReference>
<dbReference type="FunCoup" id="K5VW58">
    <property type="interactions" value="89"/>
</dbReference>
<feature type="compositionally biased region" description="Polar residues" evidence="3">
    <location>
        <begin position="1526"/>
        <end position="1536"/>
    </location>
</feature>
<dbReference type="InterPro" id="IPR000408">
    <property type="entry name" value="Reg_chr_condens"/>
</dbReference>
<dbReference type="Gene3D" id="3.30.710.10">
    <property type="entry name" value="Potassium Channel Kv1.1, Chain A"/>
    <property type="match status" value="2"/>
</dbReference>
<dbReference type="SUPFAM" id="SSF48403">
    <property type="entry name" value="Ankyrin repeat"/>
    <property type="match status" value="1"/>
</dbReference>
<feature type="compositionally biased region" description="Basic and acidic residues" evidence="3">
    <location>
        <begin position="1584"/>
        <end position="1611"/>
    </location>
</feature>
<dbReference type="Gene3D" id="1.25.40.20">
    <property type="entry name" value="Ankyrin repeat-containing domain"/>
    <property type="match status" value="1"/>
</dbReference>
<dbReference type="Proteomes" id="UP000008370">
    <property type="component" value="Unassembled WGS sequence"/>
</dbReference>
<dbReference type="SMART" id="SM00225">
    <property type="entry name" value="BTB"/>
    <property type="match status" value="2"/>
</dbReference>
<feature type="compositionally biased region" description="Low complexity" evidence="3">
    <location>
        <begin position="1551"/>
        <end position="1565"/>
    </location>
</feature>
<dbReference type="Pfam" id="PF00651">
    <property type="entry name" value="BTB"/>
    <property type="match status" value="1"/>
</dbReference>
<dbReference type="InterPro" id="IPR002110">
    <property type="entry name" value="Ankyrin_rpt"/>
</dbReference>
<feature type="repeat" description="RCC1" evidence="2">
    <location>
        <begin position="223"/>
        <end position="292"/>
    </location>
</feature>
<name>K5VW58_PHACS</name>
<dbReference type="InterPro" id="IPR000210">
    <property type="entry name" value="BTB/POZ_dom"/>
</dbReference>
<reference evidence="5 6" key="1">
    <citation type="journal article" date="2012" name="BMC Genomics">
        <title>Comparative genomics of the white-rot fungi, Phanerochaete carnosa and P. chrysosporium, to elucidate the genetic basis of the distinct wood types they colonize.</title>
        <authorList>
            <person name="Suzuki H."/>
            <person name="MacDonald J."/>
            <person name="Syed K."/>
            <person name="Salamov A."/>
            <person name="Hori C."/>
            <person name="Aerts A."/>
            <person name="Henrissat B."/>
            <person name="Wiebenga A."/>
            <person name="vanKuyk P.A."/>
            <person name="Barry K."/>
            <person name="Lindquist E."/>
            <person name="LaButti K."/>
            <person name="Lapidus A."/>
            <person name="Lucas S."/>
            <person name="Coutinho P."/>
            <person name="Gong Y."/>
            <person name="Samejima M."/>
            <person name="Mahadevan R."/>
            <person name="Abou-Zaid M."/>
            <person name="de Vries R.P."/>
            <person name="Igarashi K."/>
            <person name="Yadav J.S."/>
            <person name="Grigoriev I.V."/>
            <person name="Master E.R."/>
        </authorList>
    </citation>
    <scope>NUCLEOTIDE SEQUENCE [LARGE SCALE GENOMIC DNA]</scope>
    <source>
        <strain evidence="5 6">HHB-10118-sp</strain>
    </source>
</reference>
<feature type="region of interest" description="Disordered" evidence="3">
    <location>
        <begin position="1409"/>
        <end position="1611"/>
    </location>
</feature>
<dbReference type="SUPFAM" id="SSF50985">
    <property type="entry name" value="RCC1/BLIP-II"/>
    <property type="match status" value="1"/>
</dbReference>
<feature type="region of interest" description="Disordered" evidence="3">
    <location>
        <begin position="1626"/>
        <end position="1721"/>
    </location>
</feature>
<dbReference type="CDD" id="cd18186">
    <property type="entry name" value="BTB_POZ_ZBTB_KLHL-like"/>
    <property type="match status" value="2"/>
</dbReference>
<feature type="region of interest" description="Disordered" evidence="3">
    <location>
        <begin position="614"/>
        <end position="639"/>
    </location>
</feature>
<evidence type="ECO:0000313" key="5">
    <source>
        <dbReference type="EMBL" id="EKM50804.1"/>
    </source>
</evidence>
<dbReference type="OrthoDB" id="1893551at2759"/>
<dbReference type="Gene3D" id="2.130.10.30">
    <property type="entry name" value="Regulator of chromosome condensation 1/beta-lactamase-inhibitor protein II"/>
    <property type="match status" value="2"/>
</dbReference>
<dbReference type="HOGENOM" id="CLU_002285_0_0_1"/>
<dbReference type="PANTHER" id="PTHR22872:SF2">
    <property type="entry name" value="INHIBITOR OF BRUTON TYROSINE KINASE"/>
    <property type="match status" value="1"/>
</dbReference>
<feature type="region of interest" description="Disordered" evidence="3">
    <location>
        <begin position="319"/>
        <end position="365"/>
    </location>
</feature>
<dbReference type="InterPro" id="IPR036770">
    <property type="entry name" value="Ankyrin_rpt-contain_sf"/>
</dbReference>
<dbReference type="EMBL" id="JH930478">
    <property type="protein sequence ID" value="EKM50804.1"/>
    <property type="molecule type" value="Genomic_DNA"/>
</dbReference>
<dbReference type="Pfam" id="PF12796">
    <property type="entry name" value="Ank_2"/>
    <property type="match status" value="1"/>
</dbReference>
<feature type="region of interest" description="Disordered" evidence="3">
    <location>
        <begin position="1309"/>
        <end position="1356"/>
    </location>
</feature>
<accession>K5VW58</accession>
<dbReference type="PROSITE" id="PS50012">
    <property type="entry name" value="RCC1_3"/>
    <property type="match status" value="2"/>
</dbReference>
<dbReference type="Pfam" id="PF13540">
    <property type="entry name" value="RCC1_2"/>
    <property type="match status" value="1"/>
</dbReference>
<feature type="compositionally biased region" description="Pro residues" evidence="3">
    <location>
        <begin position="327"/>
        <end position="341"/>
    </location>
</feature>
<feature type="compositionally biased region" description="Basic and acidic residues" evidence="3">
    <location>
        <begin position="623"/>
        <end position="639"/>
    </location>
</feature>
<evidence type="ECO:0000256" key="2">
    <source>
        <dbReference type="PROSITE-ProRule" id="PRU00235"/>
    </source>
</evidence>
<feature type="compositionally biased region" description="Basic and acidic residues" evidence="3">
    <location>
        <begin position="1663"/>
        <end position="1676"/>
    </location>
</feature>
<dbReference type="InterPro" id="IPR051625">
    <property type="entry name" value="Signaling_Regulatory_Domain"/>
</dbReference>
<feature type="compositionally biased region" description="Basic and acidic residues" evidence="3">
    <location>
        <begin position="1706"/>
        <end position="1721"/>
    </location>
</feature>
<feature type="compositionally biased region" description="Low complexity" evidence="3">
    <location>
        <begin position="1503"/>
        <end position="1516"/>
    </location>
</feature>
<evidence type="ECO:0000259" key="4">
    <source>
        <dbReference type="PROSITE" id="PS50097"/>
    </source>
</evidence>
<feature type="domain" description="BTB" evidence="4">
    <location>
        <begin position="1092"/>
        <end position="1165"/>
    </location>
</feature>
<evidence type="ECO:0000313" key="6">
    <source>
        <dbReference type="Proteomes" id="UP000008370"/>
    </source>
</evidence>
<sequence>MDGDPIGQWLIARFESSRCAALRSPRPLPPTWPDFLSTRLCNSHNDHDNMSVLHTYFHRRDQQAFQHAVDTAVRSLSHSTAAQSSSSLGRSFSSSPSALVSSSAAALDINARDALGRTVLHLACSSTHPSAPTYVRLVLAHPHAHLNLPDAESHWTPLHRALYAGNLAAALLLLQRPDLDVHAKDWEGYTPYDLWNSSVEGTNPDPPPRRHECPPDELDAVEAELYVWGSNRNAGLGVGDAGDRTFPELVQFDRDKDGQGRSAAKTIGDRFRPVKVRAVDMARFHTAIVTSEQRANLRVCGFGSGARLGSGLHTTTYTPTSLAGLPSSPPAISPGYPPPSRAPSSSAAPQNASPRATASPPPDPQRIVAVAAGQDHTLVLTAAGEVWSWGSNRNAVLGYVVEPASAATPAADEPHEDKGGAPAAAWQEKWQEKGEVLQPGPRKVQGQLKGRRVRAVSACRTASACVTLEGEVLTWGVNSGQLGYDRAAHPVQTLPRLVTKVSQPVLDVTITDCATALLLHTHDVLLLTAQHGAHRLAFPSLAFPRTATAAYRPPQAARPAAVARVVATELAPSSSAHAREGALFAALSRAGELFTWAVAAPEAVTSTSASASAVASGAGGANAREKEKERERERERREVVRPQRVWALRRKFSAVRDVALGADGSAVVCTASGHVFVRSRLPAAAGASISASAAGAGTAAVTTAASSAFSSASAGTEEFAGKAATQAQAQAAGKFQRVPGLQRVVRVYASSAGAFGALRVDARAEDVVVAGRTLRADVERVAPWFGAAAAAAAAAAEAEAEEALGGEESGAREKVLGDGAGSVEEDGDDVHDPAVVRDQRELVALLGLLDRHAQAIKAAKTVLPPGGAPATGDDDDDDANALLVSPLDGESPRVHGADLLVHVLGGTEPRIPAHRAILAARSPVLRETLRGKQAVEARVPGGPTIRIALAKDKDRPTPSSSPPPAVCHPSPWSTPARLTVSGAHPLTVLLLLRYLYADALVAVWDWRVAAGANVGWLPLLRRPAQIKAELQALAAALALPEMARALEGAFKRDVRPTLARDLQAAEAEVCEGAVRAAGATAAGADARDPLRPDVVLVLADREVGAHAVVLRARSPFFRAFFDEPAWTARRWTAAGTVRVDLRHMRWREVRHVVRYLYGADAELFDALVEESGDRDRDEDEGGAVASADELVEAVFGVMAAANELLLDRLVLLCSRVIQQRIAIPNATSILADATFFNATALVQSVQGYLARNLETFLEHHMLDDLPADLIKQFAQFVRAEQTRKAPVARSGRLAADAMRRHRAWADMQDWPSPVVRSTQPRPPPVRKREAASSSPPPPPVRPVEKRKSAAAATSAADDELFVMDSVEAIPPLSLSSPVPPNLTTEPKAGGWKVPGAAPRTDMKAIMAEAAASTTPRPGPSTPRTPAAASDVNNWRVPQRKPSSAALTDGNAPRSSPSGGSPWKPVLPVTSAMASLAVGSSSPVLTPPMTPQMRATRGRDEAPLAKQPTTAAAQQQQRPGMGPVFSPSKQAAQQKGTASPMRRTASGNAAWTLPPVQPTVQPSSSLAAVATPSPSGMSFVAIQELQREQGGRGKEKARSLKEIQEEEQARRVEEEFLTWWAAEEERLRAEQAGESSPGEAGPRRAKGKRREGAKDGAKTAAGEGARERKETRREGGAKDVGGPTESSAPGTPRRRRRPGPGPSAKPEGARAKSDLVRHQQQQ</sequence>
<dbReference type="KEGG" id="pco:PHACADRAFT_213674"/>
<dbReference type="InterPro" id="IPR009091">
    <property type="entry name" value="RCC1/BLIP-II"/>
</dbReference>
<evidence type="ECO:0000256" key="3">
    <source>
        <dbReference type="SAM" id="MobiDB-lite"/>
    </source>
</evidence>
<dbReference type="InParanoid" id="K5VW58"/>
<dbReference type="RefSeq" id="XP_007401064.1">
    <property type="nucleotide sequence ID" value="XM_007401002.1"/>
</dbReference>
<evidence type="ECO:0000256" key="1">
    <source>
        <dbReference type="ARBA" id="ARBA00022737"/>
    </source>
</evidence>